<evidence type="ECO:0000313" key="9">
    <source>
        <dbReference type="Proteomes" id="UP001210925"/>
    </source>
</evidence>
<dbReference type="InterPro" id="IPR005481">
    <property type="entry name" value="BC-like_N"/>
</dbReference>
<feature type="non-terminal residue" evidence="8">
    <location>
        <position position="1"/>
    </location>
</feature>
<evidence type="ECO:0000313" key="8">
    <source>
        <dbReference type="EMBL" id="KAJ3257339.1"/>
    </source>
</evidence>
<evidence type="ECO:0008006" key="10">
    <source>
        <dbReference type="Google" id="ProtNLM"/>
    </source>
</evidence>
<keyword evidence="2 5" id="KW-0547">Nucleotide-binding</keyword>
<dbReference type="InterPro" id="IPR050856">
    <property type="entry name" value="Biotin_carboxylase_complex"/>
</dbReference>
<dbReference type="InterPro" id="IPR005479">
    <property type="entry name" value="CPAse_ATP-bd"/>
</dbReference>
<sequence length="243" mass="27031">GPAESRQSYLNWQKILDVFKASNSEAIHPGYGFLSENYKFVEKLERENISFIGPNSKAMAMMGDKIASKQIAAEAGVKSIPGYKGEISSDQQAIQIGAELGYPVIIKASAGGGGKGMRICWSEKELLENIKIAKSEAESSFGDSRVLIEKYLINPRHIEFQLIGDQFGNVVYLPERECSIQRRSQKVMEESPSPHLSQELREKMGKQAVLLAKAVGYYSAGTCEFLVDGEDFYFLEMNTRLQV</sequence>
<evidence type="ECO:0000259" key="6">
    <source>
        <dbReference type="PROSITE" id="PS50975"/>
    </source>
</evidence>
<proteinExistence type="predicted"/>
<organism evidence="8 9">
    <name type="scientific">Boothiomyces macroporosus</name>
    <dbReference type="NCBI Taxonomy" id="261099"/>
    <lineage>
        <taxon>Eukaryota</taxon>
        <taxon>Fungi</taxon>
        <taxon>Fungi incertae sedis</taxon>
        <taxon>Chytridiomycota</taxon>
        <taxon>Chytridiomycota incertae sedis</taxon>
        <taxon>Chytridiomycetes</taxon>
        <taxon>Rhizophydiales</taxon>
        <taxon>Terramycetaceae</taxon>
        <taxon>Boothiomyces</taxon>
    </lineage>
</organism>
<name>A0AAD5UJ44_9FUNG</name>
<dbReference type="FunFam" id="3.30.1490.20:FF:000018">
    <property type="entry name" value="Biotin carboxylase"/>
    <property type="match status" value="1"/>
</dbReference>
<keyword evidence="4" id="KW-0092">Biotin</keyword>
<feature type="domain" description="ATP-grasp" evidence="6">
    <location>
        <begin position="69"/>
        <end position="240"/>
    </location>
</feature>
<protein>
    <recommendedName>
        <fullName evidence="10">Acetyl-CoA carboxylase</fullName>
    </recommendedName>
</protein>
<evidence type="ECO:0000256" key="1">
    <source>
        <dbReference type="ARBA" id="ARBA00022598"/>
    </source>
</evidence>
<dbReference type="GO" id="GO:0046872">
    <property type="term" value="F:metal ion binding"/>
    <property type="evidence" value="ECO:0007669"/>
    <property type="project" value="InterPro"/>
</dbReference>
<gene>
    <name evidence="8" type="ORF">HK103_004559</name>
</gene>
<dbReference type="SUPFAM" id="SSF56059">
    <property type="entry name" value="Glutathione synthetase ATP-binding domain-like"/>
    <property type="match status" value="1"/>
</dbReference>
<dbReference type="EMBL" id="JADGKB010000039">
    <property type="protein sequence ID" value="KAJ3257339.1"/>
    <property type="molecule type" value="Genomic_DNA"/>
</dbReference>
<dbReference type="GO" id="GO:0004658">
    <property type="term" value="F:propionyl-CoA carboxylase activity"/>
    <property type="evidence" value="ECO:0007669"/>
    <property type="project" value="TreeGrafter"/>
</dbReference>
<keyword evidence="3 5" id="KW-0067">ATP-binding</keyword>
<dbReference type="SUPFAM" id="SSF52440">
    <property type="entry name" value="PreATP-grasp domain"/>
    <property type="match status" value="1"/>
</dbReference>
<dbReference type="PROSITE" id="PS00866">
    <property type="entry name" value="CPSASE_1"/>
    <property type="match status" value="1"/>
</dbReference>
<evidence type="ECO:0000256" key="3">
    <source>
        <dbReference type="ARBA" id="ARBA00022840"/>
    </source>
</evidence>
<comment type="caution">
    <text evidence="8">The sequence shown here is derived from an EMBL/GenBank/DDBJ whole genome shotgun (WGS) entry which is preliminary data.</text>
</comment>
<evidence type="ECO:0000259" key="7">
    <source>
        <dbReference type="PROSITE" id="PS50979"/>
    </source>
</evidence>
<dbReference type="InterPro" id="IPR011761">
    <property type="entry name" value="ATP-grasp"/>
</dbReference>
<reference evidence="8" key="1">
    <citation type="submission" date="2020-05" db="EMBL/GenBank/DDBJ databases">
        <title>Phylogenomic resolution of chytrid fungi.</title>
        <authorList>
            <person name="Stajich J.E."/>
            <person name="Amses K."/>
            <person name="Simmons R."/>
            <person name="Seto K."/>
            <person name="Myers J."/>
            <person name="Bonds A."/>
            <person name="Quandt C.A."/>
            <person name="Barry K."/>
            <person name="Liu P."/>
            <person name="Grigoriev I."/>
            <person name="Longcore J.E."/>
            <person name="James T.Y."/>
        </authorList>
    </citation>
    <scope>NUCLEOTIDE SEQUENCE</scope>
    <source>
        <strain evidence="8">PLAUS21</strain>
    </source>
</reference>
<dbReference type="Pfam" id="PF02786">
    <property type="entry name" value="CPSase_L_D2"/>
    <property type="match status" value="1"/>
</dbReference>
<dbReference type="PROSITE" id="PS50975">
    <property type="entry name" value="ATP_GRASP"/>
    <property type="match status" value="1"/>
</dbReference>
<dbReference type="Gene3D" id="3.30.470.20">
    <property type="entry name" value="ATP-grasp fold, B domain"/>
    <property type="match status" value="1"/>
</dbReference>
<dbReference type="PANTHER" id="PTHR18866">
    <property type="entry name" value="CARBOXYLASE:PYRUVATE/ACETYL-COA/PROPIONYL-COA CARBOXYLASE"/>
    <property type="match status" value="1"/>
</dbReference>
<dbReference type="PROSITE" id="PS00867">
    <property type="entry name" value="CPSASE_2"/>
    <property type="match status" value="1"/>
</dbReference>
<accession>A0AAD5UJ44</accession>
<evidence type="ECO:0000256" key="5">
    <source>
        <dbReference type="PROSITE-ProRule" id="PRU00409"/>
    </source>
</evidence>
<keyword evidence="9" id="KW-1185">Reference proteome</keyword>
<dbReference type="GO" id="GO:0005739">
    <property type="term" value="C:mitochondrion"/>
    <property type="evidence" value="ECO:0007669"/>
    <property type="project" value="TreeGrafter"/>
</dbReference>
<dbReference type="GO" id="GO:0005524">
    <property type="term" value="F:ATP binding"/>
    <property type="evidence" value="ECO:0007669"/>
    <property type="project" value="UniProtKB-UniRule"/>
</dbReference>
<keyword evidence="1" id="KW-0436">Ligase</keyword>
<evidence type="ECO:0000256" key="4">
    <source>
        <dbReference type="ARBA" id="ARBA00023267"/>
    </source>
</evidence>
<feature type="domain" description="Biotin carboxylation" evidence="7">
    <location>
        <begin position="1"/>
        <end position="243"/>
    </location>
</feature>
<dbReference type="PANTHER" id="PTHR18866:SF33">
    <property type="entry name" value="METHYLCROTONOYL-COA CARBOXYLASE SUBUNIT ALPHA, MITOCHONDRIAL-RELATED"/>
    <property type="match status" value="1"/>
</dbReference>
<dbReference type="InterPro" id="IPR016185">
    <property type="entry name" value="PreATP-grasp_dom_sf"/>
</dbReference>
<dbReference type="Proteomes" id="UP001210925">
    <property type="component" value="Unassembled WGS sequence"/>
</dbReference>
<dbReference type="Pfam" id="PF00289">
    <property type="entry name" value="Biotin_carb_N"/>
    <property type="match status" value="1"/>
</dbReference>
<dbReference type="InterPro" id="IPR011764">
    <property type="entry name" value="Biotin_carboxylation_dom"/>
</dbReference>
<evidence type="ECO:0000256" key="2">
    <source>
        <dbReference type="ARBA" id="ARBA00022741"/>
    </source>
</evidence>
<dbReference type="AlphaFoldDB" id="A0AAD5UJ44"/>
<dbReference type="PROSITE" id="PS50979">
    <property type="entry name" value="BC"/>
    <property type="match status" value="1"/>
</dbReference>